<evidence type="ECO:0000256" key="1">
    <source>
        <dbReference type="SAM" id="MobiDB-lite"/>
    </source>
</evidence>
<accession>A0ABC8TNW0</accession>
<comment type="caution">
    <text evidence="2">The sequence shown here is derived from an EMBL/GenBank/DDBJ whole genome shotgun (WGS) entry which is preliminary data.</text>
</comment>
<evidence type="ECO:0000313" key="2">
    <source>
        <dbReference type="EMBL" id="CAK9171142.1"/>
    </source>
</evidence>
<dbReference type="EMBL" id="CAUOFW020005658">
    <property type="protein sequence ID" value="CAK9171142.1"/>
    <property type="molecule type" value="Genomic_DNA"/>
</dbReference>
<dbReference type="Proteomes" id="UP001642360">
    <property type="component" value="Unassembled WGS sequence"/>
</dbReference>
<reference evidence="2 3" key="1">
    <citation type="submission" date="2024-02" db="EMBL/GenBank/DDBJ databases">
        <authorList>
            <person name="Vignale AGUSTIN F."/>
            <person name="Sosa J E."/>
            <person name="Modenutti C."/>
        </authorList>
    </citation>
    <scope>NUCLEOTIDE SEQUENCE [LARGE SCALE GENOMIC DNA]</scope>
</reference>
<name>A0ABC8TNW0_9AQUA</name>
<feature type="region of interest" description="Disordered" evidence="1">
    <location>
        <begin position="351"/>
        <end position="384"/>
    </location>
</feature>
<protein>
    <submittedName>
        <fullName evidence="2">Uncharacterized protein</fullName>
    </submittedName>
</protein>
<organism evidence="2 3">
    <name type="scientific">Ilex paraguariensis</name>
    <name type="common">yerba mate</name>
    <dbReference type="NCBI Taxonomy" id="185542"/>
    <lineage>
        <taxon>Eukaryota</taxon>
        <taxon>Viridiplantae</taxon>
        <taxon>Streptophyta</taxon>
        <taxon>Embryophyta</taxon>
        <taxon>Tracheophyta</taxon>
        <taxon>Spermatophyta</taxon>
        <taxon>Magnoliopsida</taxon>
        <taxon>eudicotyledons</taxon>
        <taxon>Gunneridae</taxon>
        <taxon>Pentapetalae</taxon>
        <taxon>asterids</taxon>
        <taxon>campanulids</taxon>
        <taxon>Aquifoliales</taxon>
        <taxon>Aquifoliaceae</taxon>
        <taxon>Ilex</taxon>
    </lineage>
</organism>
<sequence>MVSPVSSRFHGQKPKQRKVSAIRDFPEAFQQFTMQIALPPNEGLAFASTVKDLLDIEVSEVDLDDDDDSVEPFDLVPSETHILTSKLESEKVEPIVSFDCAVVEKALDGAEIIEQLEILRHECTDSTYSILSRGKSKLKDGSHTQQVYRPSCLKKKVHKVYRKVSAVRDFPQTMEQFDTKTNGPVNEPLVAVGIFENLAGKADSAGVLQENLVHREMPGLSFALKSEKLEPMFADDLEEALQLGEELPDAMDDAEFINPFETSEHETNDCIGSVRCTSMFRLQKVSEDKDHTQPVDWPGRFKMGSYTSPKKKFPQRRVSAVRCFPPKCGRNSTLHGKEDCVQMLASHKNRGLGHKDSSMEQEPFEGVVQSDAKQATEEAQPEYSKLKEPVPTAVETYISLSLKVMLLMQQKMSFTLQIW</sequence>
<keyword evidence="3" id="KW-1185">Reference proteome</keyword>
<gene>
    <name evidence="2" type="ORF">ILEXP_LOCUS40680</name>
</gene>
<evidence type="ECO:0000313" key="3">
    <source>
        <dbReference type="Proteomes" id="UP001642360"/>
    </source>
</evidence>
<proteinExistence type="predicted"/>
<dbReference type="AlphaFoldDB" id="A0ABC8TNW0"/>